<dbReference type="KEGG" id="tep:TepRe1_1801"/>
<sequence>MIKILVIGSFMMDLVAKTPRAPREGETIIGHSFSQFTGGKGANQAVAAAKLGSNVTMLGKVGEDSFGDSQINSLKSAGVNTEYVIKDNSDSTGVGFVTLEDNGKNRIIIIPGVNMLLKPSDIIRNEKLIKLSDIIILQLEIPLETVYTAIDIAYKYSKTIIFNPAPAAKINNEYLKKVSYFIPNEIEAKDFTGIDIVNKESAKIAAAKLLKMGCQNTVITMGDKGVYFLNIKDEEYFVEGINVNVIDTTAAGDAFVGAFAFGLGQDLDHYDCLRLANASAALSVTRMGAQPSLPYLNEVRKFMNDRKIKIEKY</sequence>
<feature type="binding site" evidence="10">
    <location>
        <position position="249"/>
    </location>
    <ligand>
        <name>K(+)</name>
        <dbReference type="ChEBI" id="CHEBI:29103"/>
    </ligand>
</feature>
<feature type="site" description="Important for substrate specificity" evidence="10">
    <location>
        <position position="11"/>
    </location>
</feature>
<dbReference type="GO" id="GO:0019303">
    <property type="term" value="P:D-ribose catabolic process"/>
    <property type="evidence" value="ECO:0007669"/>
    <property type="project" value="UniProtKB-UniPathway"/>
</dbReference>
<dbReference type="PANTHER" id="PTHR10584">
    <property type="entry name" value="SUGAR KINASE"/>
    <property type="match status" value="1"/>
</dbReference>
<comment type="similarity">
    <text evidence="1">Belongs to the carbohydrate kinase pfkB family.</text>
</comment>
<feature type="binding site" evidence="10">
    <location>
        <begin position="11"/>
        <end position="13"/>
    </location>
    <ligand>
        <name>substrate</name>
    </ligand>
</feature>
<feature type="domain" description="Carbohydrate kinase PfkB" evidence="11">
    <location>
        <begin position="1"/>
        <end position="294"/>
    </location>
</feature>
<evidence type="ECO:0000256" key="5">
    <source>
        <dbReference type="ARBA" id="ARBA00022777"/>
    </source>
</evidence>
<evidence type="ECO:0000313" key="12">
    <source>
        <dbReference type="EMBL" id="CCP26758.1"/>
    </source>
</evidence>
<dbReference type="EC" id="2.7.1.229" evidence="10"/>
<dbReference type="GO" id="GO:0004747">
    <property type="term" value="F:ribokinase activity"/>
    <property type="evidence" value="ECO:0007669"/>
    <property type="project" value="UniProtKB-UniRule"/>
</dbReference>
<accession>F4LXK3</accession>
<comment type="subunit">
    <text evidence="10">Homodimer.</text>
</comment>
<dbReference type="InterPro" id="IPR011611">
    <property type="entry name" value="PfkB_dom"/>
</dbReference>
<dbReference type="InterPro" id="IPR002173">
    <property type="entry name" value="Carboh/pur_kinase_PfkB_CS"/>
</dbReference>
<name>F4LXK3_TEPAE</name>
<dbReference type="Proteomes" id="UP000010802">
    <property type="component" value="Chromosome"/>
</dbReference>
<evidence type="ECO:0000256" key="4">
    <source>
        <dbReference type="ARBA" id="ARBA00022741"/>
    </source>
</evidence>
<feature type="binding site" evidence="10">
    <location>
        <begin position="220"/>
        <end position="225"/>
    </location>
    <ligand>
        <name>ATP</name>
        <dbReference type="ChEBI" id="CHEBI:30616"/>
    </ligand>
</feature>
<gene>
    <name evidence="10" type="primary">deoK</name>
    <name evidence="12" type="ordered locus">TEPIRE1_1941</name>
</gene>
<feature type="binding site" evidence="10">
    <location>
        <position position="288"/>
    </location>
    <ligand>
        <name>K(+)</name>
        <dbReference type="ChEBI" id="CHEBI:29103"/>
    </ligand>
</feature>
<dbReference type="AlphaFoldDB" id="F4LXK3"/>
<dbReference type="PANTHER" id="PTHR10584:SF166">
    <property type="entry name" value="RIBOKINASE"/>
    <property type="match status" value="1"/>
</dbReference>
<dbReference type="PROSITE" id="PS00584">
    <property type="entry name" value="PFKB_KINASES_2"/>
    <property type="match status" value="1"/>
</dbReference>
<comment type="function">
    <text evidence="10">Catalyzes the ATP-dependent phosphorylation of 2-deoxy-D-ribose to 2-deoxy-D-ribose 5-phosphate (dRib-5P), allowing the use of deoxyribose as the sole carbon source.</text>
</comment>
<dbReference type="InterPro" id="IPR011877">
    <property type="entry name" value="Ribokinase"/>
</dbReference>
<feature type="binding site" evidence="10">
    <location>
        <position position="253"/>
    </location>
    <ligand>
        <name>substrate</name>
    </ligand>
</feature>
<evidence type="ECO:0000256" key="8">
    <source>
        <dbReference type="ARBA" id="ARBA00022958"/>
    </source>
</evidence>
<dbReference type="KEGG" id="tae:TepiRe1_1941"/>
<keyword evidence="8 10" id="KW-0630">Potassium</keyword>
<dbReference type="OrthoDB" id="9775849at2"/>
<dbReference type="eggNOG" id="COG0524">
    <property type="taxonomic scope" value="Bacteria"/>
</dbReference>
<dbReference type="UniPathway" id="UPA00916">
    <property type="reaction ID" value="UER00889"/>
</dbReference>
<comment type="catalytic activity">
    <reaction evidence="10">
        <text>2-deoxy-D-ribose + ATP = 2-deoxy-D-ribose 5-phosphate + ADP + H(+)</text>
        <dbReference type="Rhea" id="RHEA:30871"/>
        <dbReference type="ChEBI" id="CHEBI:15378"/>
        <dbReference type="ChEBI" id="CHEBI:30616"/>
        <dbReference type="ChEBI" id="CHEBI:62877"/>
        <dbReference type="ChEBI" id="CHEBI:90761"/>
        <dbReference type="ChEBI" id="CHEBI:456216"/>
        <dbReference type="EC" id="2.7.1.229"/>
    </reaction>
</comment>
<evidence type="ECO:0000256" key="1">
    <source>
        <dbReference type="ARBA" id="ARBA00005380"/>
    </source>
</evidence>
<organism evidence="12 13">
    <name type="scientific">Tepidanaerobacter acetatoxydans (strain DSM 21804 / JCM 16047 / Re1)</name>
    <dbReference type="NCBI Taxonomy" id="1209989"/>
    <lineage>
        <taxon>Bacteria</taxon>
        <taxon>Bacillati</taxon>
        <taxon>Bacillota</taxon>
        <taxon>Clostridia</taxon>
        <taxon>Thermosediminibacterales</taxon>
        <taxon>Tepidanaerobacteraceae</taxon>
        <taxon>Tepidanaerobacter</taxon>
    </lineage>
</organism>
<evidence type="ECO:0000256" key="3">
    <source>
        <dbReference type="ARBA" id="ARBA00022723"/>
    </source>
</evidence>
<evidence type="ECO:0000256" key="2">
    <source>
        <dbReference type="ARBA" id="ARBA00022679"/>
    </source>
</evidence>
<dbReference type="STRING" id="1209989.TepRe1_1801"/>
<dbReference type="InterPro" id="IPR002139">
    <property type="entry name" value="Ribo/fructo_kinase"/>
</dbReference>
<evidence type="ECO:0000256" key="7">
    <source>
        <dbReference type="ARBA" id="ARBA00022842"/>
    </source>
</evidence>
<feature type="binding site" evidence="10">
    <location>
        <position position="247"/>
    </location>
    <ligand>
        <name>K(+)</name>
        <dbReference type="ChEBI" id="CHEBI:29103"/>
    </ligand>
</feature>
<keyword evidence="3 10" id="KW-0479">Metal-binding</keyword>
<dbReference type="PATRIC" id="fig|1209989.3.peg.2241"/>
<keyword evidence="13" id="KW-1185">Reference proteome</keyword>
<dbReference type="SUPFAM" id="SSF53613">
    <property type="entry name" value="Ribokinase-like"/>
    <property type="match status" value="1"/>
</dbReference>
<evidence type="ECO:0000259" key="11">
    <source>
        <dbReference type="Pfam" id="PF00294"/>
    </source>
</evidence>
<evidence type="ECO:0000256" key="10">
    <source>
        <dbReference type="HAMAP-Rule" id="MF_01987"/>
    </source>
</evidence>
<dbReference type="InterPro" id="IPR029056">
    <property type="entry name" value="Ribokinase-like"/>
</dbReference>
<dbReference type="GO" id="GO:0005524">
    <property type="term" value="F:ATP binding"/>
    <property type="evidence" value="ECO:0007669"/>
    <property type="project" value="UniProtKB-UniRule"/>
</dbReference>
<feature type="binding site" evidence="10">
    <location>
        <position position="184"/>
    </location>
    <ligand>
        <name>ATP</name>
        <dbReference type="ChEBI" id="CHEBI:30616"/>
    </ligand>
</feature>
<dbReference type="Gene3D" id="3.40.1190.20">
    <property type="match status" value="1"/>
</dbReference>
<comment type="cofactor">
    <cofactor evidence="10">
        <name>Mg(2+)</name>
        <dbReference type="ChEBI" id="CHEBI:18420"/>
    </cofactor>
</comment>
<feature type="binding site" evidence="10">
    <location>
        <position position="277"/>
    </location>
    <ligand>
        <name>ATP</name>
        <dbReference type="ChEBI" id="CHEBI:30616"/>
    </ligand>
</feature>
<dbReference type="HOGENOM" id="CLU_027634_2_0_9"/>
<keyword evidence="4 10" id="KW-0547">Nucleotide-binding</keyword>
<dbReference type="GO" id="GO:0046872">
    <property type="term" value="F:metal ion binding"/>
    <property type="evidence" value="ECO:0007669"/>
    <property type="project" value="UniProtKB-KW"/>
</dbReference>
<dbReference type="CDD" id="cd01174">
    <property type="entry name" value="ribokinase"/>
    <property type="match status" value="1"/>
</dbReference>
<keyword evidence="10" id="KW-0963">Cytoplasm</keyword>
<dbReference type="EMBL" id="HF563609">
    <property type="protein sequence ID" value="CCP26758.1"/>
    <property type="molecule type" value="Genomic_DNA"/>
</dbReference>
<comment type="similarity">
    <text evidence="10">Belongs to the carbohydrate kinase PfkB family. Deoxyribokinase subfamily.</text>
</comment>
<keyword evidence="2 10" id="KW-0808">Transferase</keyword>
<feature type="active site" description="Proton acceptor" evidence="10">
    <location>
        <position position="253"/>
    </location>
</feature>
<comment type="subcellular location">
    <subcellularLocation>
        <location evidence="10">Cytoplasm</location>
    </subcellularLocation>
</comment>
<dbReference type="RefSeq" id="WP_013778854.1">
    <property type="nucleotide sequence ID" value="NC_015519.1"/>
</dbReference>
<protein>
    <recommendedName>
        <fullName evidence="10">Deoxyribokinase</fullName>
        <shortName evidence="10">dRK</shortName>
        <ecNumber evidence="10">2.7.1.229</ecNumber>
    </recommendedName>
    <alternativeName>
        <fullName evidence="10">ATP:2-deoxy-D-ribose 5-phosphotransferase</fullName>
    </alternativeName>
</protein>
<dbReference type="Pfam" id="PF00294">
    <property type="entry name" value="PfkB"/>
    <property type="match status" value="1"/>
</dbReference>
<evidence type="ECO:0000313" key="13">
    <source>
        <dbReference type="Proteomes" id="UP000010802"/>
    </source>
</evidence>
<feature type="binding site" evidence="10">
    <location>
        <begin position="252"/>
        <end position="253"/>
    </location>
    <ligand>
        <name>ATP</name>
        <dbReference type="ChEBI" id="CHEBI:30616"/>
    </ligand>
</feature>
<dbReference type="HAMAP" id="MF_01987">
    <property type="entry name" value="Ribokinase"/>
    <property type="match status" value="1"/>
</dbReference>
<evidence type="ECO:0000256" key="6">
    <source>
        <dbReference type="ARBA" id="ARBA00022840"/>
    </source>
</evidence>
<feature type="binding site" evidence="10">
    <location>
        <position position="140"/>
    </location>
    <ligand>
        <name>substrate</name>
    </ligand>
</feature>
<dbReference type="GO" id="GO:0005829">
    <property type="term" value="C:cytosol"/>
    <property type="evidence" value="ECO:0007669"/>
    <property type="project" value="TreeGrafter"/>
</dbReference>
<feature type="binding site" evidence="10">
    <location>
        <position position="286"/>
    </location>
    <ligand>
        <name>K(+)</name>
        <dbReference type="ChEBI" id="CHEBI:29103"/>
    </ligand>
</feature>
<dbReference type="PRINTS" id="PR00990">
    <property type="entry name" value="RIBOKINASE"/>
</dbReference>
<keyword evidence="6 10" id="KW-0067">ATP-binding</keyword>
<feature type="binding site" evidence="10">
    <location>
        <position position="283"/>
    </location>
    <ligand>
        <name>K(+)</name>
        <dbReference type="ChEBI" id="CHEBI:29103"/>
    </ligand>
</feature>
<feature type="binding site" evidence="10">
    <location>
        <position position="292"/>
    </location>
    <ligand>
        <name>K(+)</name>
        <dbReference type="ChEBI" id="CHEBI:29103"/>
    </ligand>
</feature>
<accession>L0S4G3</accession>
<feature type="binding site" evidence="10">
    <location>
        <begin position="39"/>
        <end position="43"/>
    </location>
    <ligand>
        <name>substrate</name>
    </ligand>
</feature>
<keyword evidence="7 10" id="KW-0460">Magnesium</keyword>
<evidence type="ECO:0000256" key="9">
    <source>
        <dbReference type="ARBA" id="ARBA00023277"/>
    </source>
</evidence>
<keyword evidence="9 10" id="KW-0119">Carbohydrate metabolism</keyword>
<keyword evidence="5 10" id="KW-0418">Kinase</keyword>
<dbReference type="NCBIfam" id="TIGR02152">
    <property type="entry name" value="D_ribokin_bact"/>
    <property type="match status" value="1"/>
</dbReference>
<proteinExistence type="inferred from homology"/>
<reference evidence="13" key="1">
    <citation type="journal article" date="2013" name="Genome Announc.">
        <title>First genome sequence of a syntrophic acetate-oxidizing bacterium, Tepidanaerobacter acetatoxydans strain Re1.</title>
        <authorList>
            <person name="Manzoor S."/>
            <person name="Bongcam-Rudloff E."/>
            <person name="Schnurer A."/>
            <person name="Muller B."/>
        </authorList>
    </citation>
    <scope>NUCLEOTIDE SEQUENCE [LARGE SCALE GENOMIC DNA]</scope>
    <source>
        <strain evidence="13">Re1</strain>
    </source>
</reference>